<evidence type="ECO:0000313" key="8">
    <source>
        <dbReference type="EMBL" id="QEN05429.1"/>
    </source>
</evidence>
<dbReference type="GO" id="GO:0006433">
    <property type="term" value="P:prolyl-tRNA aminoacylation"/>
    <property type="evidence" value="ECO:0007669"/>
    <property type="project" value="TreeGrafter"/>
</dbReference>
<evidence type="ECO:0000313" key="9">
    <source>
        <dbReference type="Proteomes" id="UP000323824"/>
    </source>
</evidence>
<keyword evidence="4" id="KW-0067">ATP-binding</keyword>
<evidence type="ECO:0000256" key="1">
    <source>
        <dbReference type="ARBA" id="ARBA00022490"/>
    </source>
</evidence>
<name>A0A5C1QEK1_9SPIO</name>
<evidence type="ECO:0000259" key="7">
    <source>
        <dbReference type="PROSITE" id="PS50862"/>
    </source>
</evidence>
<proteinExistence type="predicted"/>
<dbReference type="RefSeq" id="WP_149568667.1">
    <property type="nucleotide sequence ID" value="NZ_CP035807.1"/>
</dbReference>
<dbReference type="PANTHER" id="PTHR42753:SF2">
    <property type="entry name" value="PROLINE--TRNA LIGASE"/>
    <property type="match status" value="1"/>
</dbReference>
<dbReference type="Proteomes" id="UP000323824">
    <property type="component" value="Chromosome"/>
</dbReference>
<evidence type="ECO:0000256" key="6">
    <source>
        <dbReference type="ARBA" id="ARBA00023146"/>
    </source>
</evidence>
<dbReference type="GO" id="GO:0004827">
    <property type="term" value="F:proline-tRNA ligase activity"/>
    <property type="evidence" value="ECO:0007669"/>
    <property type="project" value="TreeGrafter"/>
</dbReference>
<organism evidence="8 9">
    <name type="scientific">Thiospirochaeta perfilievii</name>
    <dbReference type="NCBI Taxonomy" id="252967"/>
    <lineage>
        <taxon>Bacteria</taxon>
        <taxon>Pseudomonadati</taxon>
        <taxon>Spirochaetota</taxon>
        <taxon>Spirochaetia</taxon>
        <taxon>Spirochaetales</taxon>
        <taxon>Spirochaetaceae</taxon>
        <taxon>Thiospirochaeta</taxon>
    </lineage>
</organism>
<keyword evidence="6" id="KW-0030">Aminoacyl-tRNA synthetase</keyword>
<dbReference type="PANTHER" id="PTHR42753">
    <property type="entry name" value="MITOCHONDRIAL RIBOSOME PROTEIN L39/PROLYL-TRNA LIGASE FAMILY MEMBER"/>
    <property type="match status" value="1"/>
</dbReference>
<dbReference type="InterPro" id="IPR045864">
    <property type="entry name" value="aa-tRNA-synth_II/BPL/LPL"/>
</dbReference>
<dbReference type="EMBL" id="CP035807">
    <property type="protein sequence ID" value="QEN05429.1"/>
    <property type="molecule type" value="Genomic_DNA"/>
</dbReference>
<dbReference type="SUPFAM" id="SSF55681">
    <property type="entry name" value="Class II aaRS and biotin synthetases"/>
    <property type="match status" value="1"/>
</dbReference>
<keyword evidence="2" id="KW-0436">Ligase</keyword>
<sequence>MDDSVANTPNIVLGGNESGHSYINANFGIDFGCENVHDITEVKAHDLCFQCGSPLQEIRCLEVGNIFKLDDYYTKRMNLTFQDEDGIKRHPYMGSYGIGMGRLIQAVVDKNRDEKGIVWPWFLAPFKVYLISIGKSKIVNDLTQEVRDLLGKVVLFDDRDESVGVKFRDAELLGIPLRIVVSKDILKMVKLNFAQEKIVISG</sequence>
<evidence type="ECO:0000256" key="3">
    <source>
        <dbReference type="ARBA" id="ARBA00022741"/>
    </source>
</evidence>
<dbReference type="KEGG" id="sper:EW093_12135"/>
<keyword evidence="5" id="KW-0648">Protein biosynthesis</keyword>
<evidence type="ECO:0000256" key="4">
    <source>
        <dbReference type="ARBA" id="ARBA00022840"/>
    </source>
</evidence>
<dbReference type="InterPro" id="IPR006195">
    <property type="entry name" value="aa-tRNA-synth_II"/>
</dbReference>
<keyword evidence="3" id="KW-0547">Nucleotide-binding</keyword>
<accession>A0A5C1QEK1</accession>
<dbReference type="OrthoDB" id="9809052at2"/>
<evidence type="ECO:0000256" key="5">
    <source>
        <dbReference type="ARBA" id="ARBA00022917"/>
    </source>
</evidence>
<dbReference type="GO" id="GO:0005524">
    <property type="term" value="F:ATP binding"/>
    <property type="evidence" value="ECO:0007669"/>
    <property type="project" value="UniProtKB-KW"/>
</dbReference>
<dbReference type="SUPFAM" id="SSF52954">
    <property type="entry name" value="Class II aaRS ABD-related"/>
    <property type="match status" value="1"/>
</dbReference>
<dbReference type="InterPro" id="IPR002314">
    <property type="entry name" value="aa-tRNA-synt_IIb"/>
</dbReference>
<dbReference type="Pfam" id="PF00587">
    <property type="entry name" value="tRNA-synt_2b"/>
    <property type="match status" value="1"/>
</dbReference>
<reference evidence="8 9" key="2">
    <citation type="submission" date="2019-09" db="EMBL/GenBank/DDBJ databases">
        <title>Complete Genome Sequence and Methylome Analysis of free living Spirochaetas.</title>
        <authorList>
            <person name="Leshcheva N."/>
            <person name="Mikheeva N."/>
        </authorList>
    </citation>
    <scope>NUCLEOTIDE SEQUENCE [LARGE SCALE GENOMIC DNA]</scope>
    <source>
        <strain evidence="8 9">P</strain>
    </source>
</reference>
<dbReference type="AlphaFoldDB" id="A0A5C1QEK1"/>
<reference evidence="8 9" key="1">
    <citation type="submission" date="2019-02" db="EMBL/GenBank/DDBJ databases">
        <authorList>
            <person name="Fomenkov A."/>
            <person name="Dubinina G."/>
            <person name="Grabovich M."/>
            <person name="Vincze T."/>
            <person name="Roberts R.J."/>
        </authorList>
    </citation>
    <scope>NUCLEOTIDE SEQUENCE [LARGE SCALE GENOMIC DNA]</scope>
    <source>
        <strain evidence="8 9">P</strain>
    </source>
</reference>
<dbReference type="PROSITE" id="PS50862">
    <property type="entry name" value="AA_TRNA_LIGASE_II"/>
    <property type="match status" value="1"/>
</dbReference>
<keyword evidence="9" id="KW-1185">Reference proteome</keyword>
<keyword evidence="1" id="KW-0963">Cytoplasm</keyword>
<dbReference type="Pfam" id="PF03129">
    <property type="entry name" value="HGTP_anticodon"/>
    <property type="match status" value="1"/>
</dbReference>
<dbReference type="GO" id="GO:0005829">
    <property type="term" value="C:cytosol"/>
    <property type="evidence" value="ECO:0007669"/>
    <property type="project" value="TreeGrafter"/>
</dbReference>
<dbReference type="InterPro" id="IPR004154">
    <property type="entry name" value="Anticodon-bd"/>
</dbReference>
<gene>
    <name evidence="8" type="ORF">EW093_12135</name>
</gene>
<dbReference type="InterPro" id="IPR036621">
    <property type="entry name" value="Anticodon-bd_dom_sf"/>
</dbReference>
<dbReference type="Gene3D" id="3.30.930.10">
    <property type="entry name" value="Bira Bifunctional Protein, Domain 2"/>
    <property type="match status" value="1"/>
</dbReference>
<feature type="domain" description="Aminoacyl-transfer RNA synthetases class-II family profile" evidence="7">
    <location>
        <begin position="61"/>
        <end position="120"/>
    </location>
</feature>
<evidence type="ECO:0000256" key="2">
    <source>
        <dbReference type="ARBA" id="ARBA00022598"/>
    </source>
</evidence>
<protein>
    <recommendedName>
        <fullName evidence="7">Aminoacyl-transfer RNA synthetases class-II family profile domain-containing protein</fullName>
    </recommendedName>
</protein>
<dbReference type="InterPro" id="IPR050062">
    <property type="entry name" value="Pro-tRNA_synthetase"/>
</dbReference>
<dbReference type="Gene3D" id="3.40.50.800">
    <property type="entry name" value="Anticodon-binding domain"/>
    <property type="match status" value="1"/>
</dbReference>